<dbReference type="AlphaFoldDB" id="G0UY61"/>
<protein>
    <submittedName>
        <fullName evidence="1">Uncharacterized protein</fullName>
    </submittedName>
</protein>
<evidence type="ECO:0000313" key="1">
    <source>
        <dbReference type="EMBL" id="CCC94328.1"/>
    </source>
</evidence>
<accession>G0UY61</accession>
<gene>
    <name evidence="1" type="ORF">TCIL3000_10_11070</name>
</gene>
<reference evidence="1" key="1">
    <citation type="journal article" date="2012" name="Proc. Natl. Acad. Sci. U.S.A.">
        <title>Antigenic diversity is generated by distinct evolutionary mechanisms in African trypanosome species.</title>
        <authorList>
            <person name="Jackson A.P."/>
            <person name="Berry A."/>
            <person name="Aslett M."/>
            <person name="Allison H.C."/>
            <person name="Burton P."/>
            <person name="Vavrova-Anderson J."/>
            <person name="Brown R."/>
            <person name="Browne H."/>
            <person name="Corton N."/>
            <person name="Hauser H."/>
            <person name="Gamble J."/>
            <person name="Gilderthorp R."/>
            <person name="Marcello L."/>
            <person name="McQuillan J."/>
            <person name="Otto T.D."/>
            <person name="Quail M.A."/>
            <person name="Sanders M.J."/>
            <person name="van Tonder A."/>
            <person name="Ginger M.L."/>
            <person name="Field M.C."/>
            <person name="Barry J.D."/>
            <person name="Hertz-Fowler C."/>
            <person name="Berriman M."/>
        </authorList>
    </citation>
    <scope>NUCLEOTIDE SEQUENCE</scope>
    <source>
        <strain evidence="1">IL3000</strain>
    </source>
</reference>
<dbReference type="VEuPathDB" id="TriTrypDB:TcIL3000_10_11070"/>
<dbReference type="EMBL" id="HE575323">
    <property type="protein sequence ID" value="CCC94328.1"/>
    <property type="molecule type" value="Genomic_DNA"/>
</dbReference>
<sequence length="170" mass="18429">MVACMSAQICRAPRPRRGRGNQNPNWAGSTQYSHIEHSTGKVNGDCVTPLIVFAEQFAVAPFYINFSPNAVVGRLRDAAVDQAALKSRFVDEARGSLKIHGVSPASSSTGSRVCLLQPSTRLKDADIFGNVIVYIGRESVLEEQTHRGLLTLLGQHPKAGQKQSCQCCCM</sequence>
<proteinExistence type="predicted"/>
<organism evidence="1">
    <name type="scientific">Trypanosoma congolense (strain IL3000)</name>
    <dbReference type="NCBI Taxonomy" id="1068625"/>
    <lineage>
        <taxon>Eukaryota</taxon>
        <taxon>Discoba</taxon>
        <taxon>Euglenozoa</taxon>
        <taxon>Kinetoplastea</taxon>
        <taxon>Metakinetoplastina</taxon>
        <taxon>Trypanosomatida</taxon>
        <taxon>Trypanosomatidae</taxon>
        <taxon>Trypanosoma</taxon>
        <taxon>Nannomonas</taxon>
    </lineage>
</organism>
<name>G0UY61_TRYCI</name>